<dbReference type="InterPro" id="IPR001789">
    <property type="entry name" value="Sig_transdc_resp-reg_receiver"/>
</dbReference>
<dbReference type="PROSITE" id="PS51755">
    <property type="entry name" value="OMPR_PHOB"/>
    <property type="match status" value="1"/>
</dbReference>
<keyword evidence="11" id="KW-1185">Reference proteome</keyword>
<keyword evidence="4 7" id="KW-0238">DNA-binding</keyword>
<protein>
    <submittedName>
        <fullName evidence="10">Response regulator transcription factor</fullName>
    </submittedName>
</protein>
<dbReference type="AlphaFoldDB" id="A0A975YKK5"/>
<organism evidence="10 11">
    <name type="scientific">Elioraea tepida</name>
    <dbReference type="NCBI Taxonomy" id="2843330"/>
    <lineage>
        <taxon>Bacteria</taxon>
        <taxon>Pseudomonadati</taxon>
        <taxon>Pseudomonadota</taxon>
        <taxon>Alphaproteobacteria</taxon>
        <taxon>Acetobacterales</taxon>
        <taxon>Elioraeaceae</taxon>
        <taxon>Elioraea</taxon>
    </lineage>
</organism>
<gene>
    <name evidence="10" type="ORF">KO353_06550</name>
</gene>
<dbReference type="GO" id="GO:0000976">
    <property type="term" value="F:transcription cis-regulatory region binding"/>
    <property type="evidence" value="ECO:0007669"/>
    <property type="project" value="TreeGrafter"/>
</dbReference>
<name>A0A975YKK5_9PROT</name>
<dbReference type="PANTHER" id="PTHR48111:SF4">
    <property type="entry name" value="DNA-BINDING DUAL TRANSCRIPTIONAL REGULATOR OMPR"/>
    <property type="match status" value="1"/>
</dbReference>
<feature type="modified residue" description="4-aspartylphosphate" evidence="6">
    <location>
        <position position="60"/>
    </location>
</feature>
<keyword evidence="2" id="KW-0902">Two-component regulatory system</keyword>
<keyword evidence="1 6" id="KW-0597">Phosphoprotein</keyword>
<evidence type="ECO:0000313" key="10">
    <source>
        <dbReference type="EMBL" id="QXM25855.1"/>
    </source>
</evidence>
<dbReference type="GO" id="GO:0006355">
    <property type="term" value="P:regulation of DNA-templated transcription"/>
    <property type="evidence" value="ECO:0007669"/>
    <property type="project" value="InterPro"/>
</dbReference>
<dbReference type="Pfam" id="PF00072">
    <property type="entry name" value="Response_reg"/>
    <property type="match status" value="1"/>
</dbReference>
<dbReference type="GO" id="GO:0032993">
    <property type="term" value="C:protein-DNA complex"/>
    <property type="evidence" value="ECO:0007669"/>
    <property type="project" value="TreeGrafter"/>
</dbReference>
<evidence type="ECO:0000256" key="2">
    <source>
        <dbReference type="ARBA" id="ARBA00023012"/>
    </source>
</evidence>
<dbReference type="SMART" id="SM00448">
    <property type="entry name" value="REC"/>
    <property type="match status" value="1"/>
</dbReference>
<evidence type="ECO:0000256" key="4">
    <source>
        <dbReference type="ARBA" id="ARBA00023125"/>
    </source>
</evidence>
<keyword evidence="5" id="KW-0804">Transcription</keyword>
<evidence type="ECO:0000259" key="8">
    <source>
        <dbReference type="PROSITE" id="PS50110"/>
    </source>
</evidence>
<dbReference type="GO" id="GO:0005829">
    <property type="term" value="C:cytosol"/>
    <property type="evidence" value="ECO:0007669"/>
    <property type="project" value="TreeGrafter"/>
</dbReference>
<reference evidence="10" key="1">
    <citation type="submission" date="2021-06" db="EMBL/GenBank/DDBJ databases">
        <title>Elioraea tepida, sp. nov., a moderately thermophilic aerobic anoxygenic phototrophic bacterium isolated from an alkaline siliceous hot spring mat community in Yellowstone National Park, WY, USA.</title>
        <authorList>
            <person name="Saini M.K."/>
            <person name="Yoshida S."/>
            <person name="Sebastian A."/>
            <person name="Hirose S."/>
            <person name="Hara E."/>
            <person name="Tamaki H."/>
            <person name="Soulier N.T."/>
            <person name="Albert I."/>
            <person name="Hanada S."/>
            <person name="Bryant D.A."/>
            <person name="Tank M."/>
        </authorList>
    </citation>
    <scope>NUCLEOTIDE SEQUENCE</scope>
    <source>
        <strain evidence="10">MS-P2</strain>
    </source>
</reference>
<feature type="DNA-binding region" description="OmpR/PhoB-type" evidence="7">
    <location>
        <begin position="137"/>
        <end position="234"/>
    </location>
</feature>
<dbReference type="InterPro" id="IPR039420">
    <property type="entry name" value="WalR-like"/>
</dbReference>
<accession>A0A975YKK5</accession>
<sequence length="235" mass="25798">MASPPPPDAAHLLVVDDDSRLRDLLRRFLEREGFRVTVAPDAVEARRLLKAMQFDLIVLDVMLPGESGLELTEAVRRERDIPVVLLTARGAPEDRIAGFERGADDYLAKPFEPRELLLRIRTILRRLSAAAASAASAGPVRLGDAVFDPARGLLTRHGEPVRLTSGEAALLAALAARAGETLTREDLAAALGQEDHGERAIDVQVTRLRRKIERDPREPAFLQTVRGRGYVLRPG</sequence>
<dbReference type="CDD" id="cd00383">
    <property type="entry name" value="trans_reg_C"/>
    <property type="match status" value="1"/>
</dbReference>
<dbReference type="Pfam" id="PF00486">
    <property type="entry name" value="Trans_reg_C"/>
    <property type="match status" value="1"/>
</dbReference>
<dbReference type="GO" id="GO:0000156">
    <property type="term" value="F:phosphorelay response regulator activity"/>
    <property type="evidence" value="ECO:0007669"/>
    <property type="project" value="TreeGrafter"/>
</dbReference>
<dbReference type="SMART" id="SM00862">
    <property type="entry name" value="Trans_reg_C"/>
    <property type="match status" value="1"/>
</dbReference>
<proteinExistence type="predicted"/>
<dbReference type="KEGG" id="elio:KO353_06550"/>
<dbReference type="EMBL" id="CP076448">
    <property type="protein sequence ID" value="QXM25855.1"/>
    <property type="molecule type" value="Genomic_DNA"/>
</dbReference>
<feature type="domain" description="OmpR/PhoB-type" evidence="9">
    <location>
        <begin position="137"/>
        <end position="234"/>
    </location>
</feature>
<evidence type="ECO:0000313" key="11">
    <source>
        <dbReference type="Proteomes" id="UP000694001"/>
    </source>
</evidence>
<dbReference type="InterPro" id="IPR001867">
    <property type="entry name" value="OmpR/PhoB-type_DNA-bd"/>
</dbReference>
<keyword evidence="3" id="KW-0805">Transcription regulation</keyword>
<dbReference type="FunFam" id="3.40.50.2300:FF:000001">
    <property type="entry name" value="DNA-binding response regulator PhoB"/>
    <property type="match status" value="1"/>
</dbReference>
<evidence type="ECO:0000259" key="9">
    <source>
        <dbReference type="PROSITE" id="PS51755"/>
    </source>
</evidence>
<dbReference type="Proteomes" id="UP000694001">
    <property type="component" value="Chromosome"/>
</dbReference>
<evidence type="ECO:0000256" key="1">
    <source>
        <dbReference type="ARBA" id="ARBA00022553"/>
    </source>
</evidence>
<dbReference type="PANTHER" id="PTHR48111">
    <property type="entry name" value="REGULATOR OF RPOS"/>
    <property type="match status" value="1"/>
</dbReference>
<dbReference type="PROSITE" id="PS50110">
    <property type="entry name" value="RESPONSE_REGULATORY"/>
    <property type="match status" value="1"/>
</dbReference>
<evidence type="ECO:0000256" key="7">
    <source>
        <dbReference type="PROSITE-ProRule" id="PRU01091"/>
    </source>
</evidence>
<evidence type="ECO:0000256" key="6">
    <source>
        <dbReference type="PROSITE-ProRule" id="PRU00169"/>
    </source>
</evidence>
<evidence type="ECO:0000256" key="5">
    <source>
        <dbReference type="ARBA" id="ARBA00023163"/>
    </source>
</evidence>
<dbReference type="RefSeq" id="WP_218286907.1">
    <property type="nucleotide sequence ID" value="NZ_CP076448.1"/>
</dbReference>
<dbReference type="CDD" id="cd17574">
    <property type="entry name" value="REC_OmpR"/>
    <property type="match status" value="1"/>
</dbReference>
<evidence type="ECO:0000256" key="3">
    <source>
        <dbReference type="ARBA" id="ARBA00023015"/>
    </source>
</evidence>
<feature type="domain" description="Response regulatory" evidence="8">
    <location>
        <begin position="11"/>
        <end position="124"/>
    </location>
</feature>